<reference evidence="1 2" key="1">
    <citation type="submission" date="2024-04" db="EMBL/GenBank/DDBJ databases">
        <authorList>
            <person name="Fracassetti M."/>
        </authorList>
    </citation>
    <scope>NUCLEOTIDE SEQUENCE [LARGE SCALE GENOMIC DNA]</scope>
</reference>
<proteinExistence type="predicted"/>
<name>A0AAV2CG66_9ROSI</name>
<dbReference type="AlphaFoldDB" id="A0AAV2CG66"/>
<dbReference type="Proteomes" id="UP001497516">
    <property type="component" value="Chromosome 1"/>
</dbReference>
<evidence type="ECO:0000313" key="1">
    <source>
        <dbReference type="EMBL" id="CAL1355004.1"/>
    </source>
</evidence>
<protein>
    <submittedName>
        <fullName evidence="1">Uncharacterized protein</fullName>
    </submittedName>
</protein>
<sequence length="117" mass="12924">MISLQVWASSSSFQGKEILQFHSKNALKSPSLSLVRPLCVWDPKPSSPLSFWLKICLKGHQWPKHGRGHGRVMPQPARALARVNYTASAMGETRPCLVMGTTVLWVDTAVLCARVLA</sequence>
<organism evidence="1 2">
    <name type="scientific">Linum trigynum</name>
    <dbReference type="NCBI Taxonomy" id="586398"/>
    <lineage>
        <taxon>Eukaryota</taxon>
        <taxon>Viridiplantae</taxon>
        <taxon>Streptophyta</taxon>
        <taxon>Embryophyta</taxon>
        <taxon>Tracheophyta</taxon>
        <taxon>Spermatophyta</taxon>
        <taxon>Magnoliopsida</taxon>
        <taxon>eudicotyledons</taxon>
        <taxon>Gunneridae</taxon>
        <taxon>Pentapetalae</taxon>
        <taxon>rosids</taxon>
        <taxon>fabids</taxon>
        <taxon>Malpighiales</taxon>
        <taxon>Linaceae</taxon>
        <taxon>Linum</taxon>
    </lineage>
</organism>
<evidence type="ECO:0000313" key="2">
    <source>
        <dbReference type="Proteomes" id="UP001497516"/>
    </source>
</evidence>
<gene>
    <name evidence="1" type="ORF">LTRI10_LOCUS2784</name>
</gene>
<accession>A0AAV2CG66</accession>
<keyword evidence="2" id="KW-1185">Reference proteome</keyword>
<dbReference type="EMBL" id="OZ034813">
    <property type="protein sequence ID" value="CAL1355004.1"/>
    <property type="molecule type" value="Genomic_DNA"/>
</dbReference>